<proteinExistence type="predicted"/>
<name>A0AAW2G1E2_9HYME</name>
<dbReference type="EMBL" id="JADYXP020000007">
    <property type="protein sequence ID" value="KAL0121054.1"/>
    <property type="molecule type" value="Genomic_DNA"/>
</dbReference>
<dbReference type="Proteomes" id="UP001430953">
    <property type="component" value="Unassembled WGS sequence"/>
</dbReference>
<reference evidence="2 3" key="1">
    <citation type="submission" date="2023-03" db="EMBL/GenBank/DDBJ databases">
        <title>High recombination rates correlate with genetic variation in Cardiocondyla obscurior ants.</title>
        <authorList>
            <person name="Errbii M."/>
        </authorList>
    </citation>
    <scope>NUCLEOTIDE SEQUENCE [LARGE SCALE GENOMIC DNA]</scope>
    <source>
        <strain evidence="2">Alpha-2009</strain>
        <tissue evidence="2">Whole body</tissue>
    </source>
</reference>
<evidence type="ECO:0000313" key="3">
    <source>
        <dbReference type="Proteomes" id="UP001430953"/>
    </source>
</evidence>
<feature type="region of interest" description="Disordered" evidence="1">
    <location>
        <begin position="1"/>
        <end position="76"/>
    </location>
</feature>
<evidence type="ECO:0008006" key="4">
    <source>
        <dbReference type="Google" id="ProtNLM"/>
    </source>
</evidence>
<evidence type="ECO:0000313" key="2">
    <source>
        <dbReference type="EMBL" id="KAL0121054.1"/>
    </source>
</evidence>
<evidence type="ECO:0000256" key="1">
    <source>
        <dbReference type="SAM" id="MobiDB-lite"/>
    </source>
</evidence>
<sequence>MGRPRTFVDADGVRRPGWASGPGRGRMRPSPGSCRTRCRPRCSSPRPPDRSPGSSGSPASPRAACRRTSSPSSTASRSLREIISNLPIFFLALFSHREKLRHATLISLKVPRLQIQTQLRNLISRETYAN</sequence>
<protein>
    <recommendedName>
        <fullName evidence="4">Histone H3</fullName>
    </recommendedName>
</protein>
<comment type="caution">
    <text evidence="2">The sequence shown here is derived from an EMBL/GenBank/DDBJ whole genome shotgun (WGS) entry which is preliminary data.</text>
</comment>
<keyword evidence="3" id="KW-1185">Reference proteome</keyword>
<dbReference type="AlphaFoldDB" id="A0AAW2G1E2"/>
<feature type="compositionally biased region" description="Low complexity" evidence="1">
    <location>
        <begin position="51"/>
        <end position="76"/>
    </location>
</feature>
<accession>A0AAW2G1E2</accession>
<gene>
    <name evidence="2" type="ORF">PUN28_008639</name>
</gene>
<organism evidence="2 3">
    <name type="scientific">Cardiocondyla obscurior</name>
    <dbReference type="NCBI Taxonomy" id="286306"/>
    <lineage>
        <taxon>Eukaryota</taxon>
        <taxon>Metazoa</taxon>
        <taxon>Ecdysozoa</taxon>
        <taxon>Arthropoda</taxon>
        <taxon>Hexapoda</taxon>
        <taxon>Insecta</taxon>
        <taxon>Pterygota</taxon>
        <taxon>Neoptera</taxon>
        <taxon>Endopterygota</taxon>
        <taxon>Hymenoptera</taxon>
        <taxon>Apocrita</taxon>
        <taxon>Aculeata</taxon>
        <taxon>Formicoidea</taxon>
        <taxon>Formicidae</taxon>
        <taxon>Myrmicinae</taxon>
        <taxon>Cardiocondyla</taxon>
    </lineage>
</organism>
<feature type="compositionally biased region" description="Basic and acidic residues" evidence="1">
    <location>
        <begin position="1"/>
        <end position="14"/>
    </location>
</feature>